<evidence type="ECO:0000313" key="2">
    <source>
        <dbReference type="Proteomes" id="UP000487350"/>
    </source>
</evidence>
<dbReference type="OrthoDB" id="8908133at2"/>
<gene>
    <name evidence="1" type="ORF">GHT07_00235</name>
</gene>
<dbReference type="Proteomes" id="UP000487350">
    <property type="component" value="Unassembled WGS sequence"/>
</dbReference>
<evidence type="ECO:0008006" key="3">
    <source>
        <dbReference type="Google" id="ProtNLM"/>
    </source>
</evidence>
<sequence length="127" mass="13993">MALWSAMNLVVASRQTGPLIRFDVEGRWRDGDALKLAYLIKAAVTRVRQDHVLIDLRRVAAPPGAQGKFQICDRLRRALNANMRIGVIARRDLVDADEPGAFQQCPEIGRFDGEGAAIKWLSAQPGG</sequence>
<evidence type="ECO:0000313" key="1">
    <source>
        <dbReference type="EMBL" id="MRD45691.1"/>
    </source>
</evidence>
<dbReference type="AlphaFoldDB" id="A0A844B557"/>
<name>A0A844B557_9BURK</name>
<accession>A0A844B557</accession>
<keyword evidence="2" id="KW-1185">Reference proteome</keyword>
<proteinExistence type="predicted"/>
<protein>
    <recommendedName>
        <fullName evidence="3">SpoIIAA-like</fullName>
    </recommendedName>
</protein>
<organism evidence="1 2">
    <name type="scientific">Caenimonas koreensis DSM 17982</name>
    <dbReference type="NCBI Taxonomy" id="1121255"/>
    <lineage>
        <taxon>Bacteria</taxon>
        <taxon>Pseudomonadati</taxon>
        <taxon>Pseudomonadota</taxon>
        <taxon>Betaproteobacteria</taxon>
        <taxon>Burkholderiales</taxon>
        <taxon>Comamonadaceae</taxon>
        <taxon>Caenimonas</taxon>
    </lineage>
</organism>
<dbReference type="EMBL" id="WJBU01000001">
    <property type="protein sequence ID" value="MRD45691.1"/>
    <property type="molecule type" value="Genomic_DNA"/>
</dbReference>
<comment type="caution">
    <text evidence="1">The sequence shown here is derived from an EMBL/GenBank/DDBJ whole genome shotgun (WGS) entry which is preliminary data.</text>
</comment>
<reference evidence="1 2" key="1">
    <citation type="submission" date="2019-11" db="EMBL/GenBank/DDBJ databases">
        <title>Caenimonas koreensis gen. nov., sp. nov., isolated from activated sludge.</title>
        <authorList>
            <person name="Seung H.R."/>
        </authorList>
    </citation>
    <scope>NUCLEOTIDE SEQUENCE [LARGE SCALE GENOMIC DNA]</scope>
    <source>
        <strain evidence="1 2">EMB320</strain>
    </source>
</reference>
<dbReference type="RefSeq" id="WP_153583047.1">
    <property type="nucleotide sequence ID" value="NZ_WJBU01000001.1"/>
</dbReference>